<gene>
    <name evidence="3" type="ORF">CJP16_11345</name>
</gene>
<evidence type="ECO:0000256" key="2">
    <source>
        <dbReference type="SAM" id="SignalP"/>
    </source>
</evidence>
<evidence type="ECO:0000313" key="4">
    <source>
        <dbReference type="Proteomes" id="UP000233467"/>
    </source>
</evidence>
<feature type="chain" id="PRO_5014975613" evidence="2">
    <location>
        <begin position="19"/>
        <end position="457"/>
    </location>
</feature>
<organism evidence="3 4">
    <name type="scientific">Aeromonas sobria</name>
    <dbReference type="NCBI Taxonomy" id="646"/>
    <lineage>
        <taxon>Bacteria</taxon>
        <taxon>Pseudomonadati</taxon>
        <taxon>Pseudomonadota</taxon>
        <taxon>Gammaproteobacteria</taxon>
        <taxon>Aeromonadales</taxon>
        <taxon>Aeromonadaceae</taxon>
        <taxon>Aeromonas</taxon>
    </lineage>
</organism>
<protein>
    <submittedName>
        <fullName evidence="3">Uncharacterized protein</fullName>
    </submittedName>
</protein>
<keyword evidence="1" id="KW-1133">Transmembrane helix</keyword>
<sequence>MRPYIVILAAAISFSASALQIGDFFQNAEVIKANSVKVVNDALIKVNTTIKGYAANAPYAIKTVDVPKASFMSHVKTNMKGLVKRNAWYAAWLGTMAAAGWAIDELTGQMKRKVVSSGTCGYIPGGNFSGITQSDCLQKVQSDWAAWDIFDMVGPVLSQTSTSKVFTYTFSAYPKSCSSPPCNQPAYKRDVKFYYSHPINAPTVDQPVPDDALFESLITEMLKDPKAAAQAFMVPDAWPYPYPHIFPDPVKYIPGVSETDEALLDALIKGQLQTTNPGAANYVTPEKYQQLQTLLSQLQQGITPDGQAGIANDNLKQPITQAQLEETLKKQKEAEAKADQEAATSAQAALAPAEATLDKLGEEKKWFEEAIKDSVNQAPPSQGISLPKWTWPVGNCRPFPITFSISKLSAKANDGGAFCDNYNDIYHPLIYWFLYMLLALYLFVLWNRTMVQVLGSR</sequence>
<dbReference type="AlphaFoldDB" id="A0A2N3IY86"/>
<accession>A0A2N3IY86</accession>
<keyword evidence="1" id="KW-0472">Membrane</keyword>
<dbReference type="EMBL" id="NQMM01000031">
    <property type="protein sequence ID" value="PKQ77763.1"/>
    <property type="molecule type" value="Genomic_DNA"/>
</dbReference>
<dbReference type="Proteomes" id="UP000233467">
    <property type="component" value="Unassembled WGS sequence"/>
</dbReference>
<proteinExistence type="predicted"/>
<evidence type="ECO:0000313" key="3">
    <source>
        <dbReference type="EMBL" id="PKQ77763.1"/>
    </source>
</evidence>
<keyword evidence="1" id="KW-0812">Transmembrane</keyword>
<keyword evidence="4" id="KW-1185">Reference proteome</keyword>
<reference evidence="3 4" key="1">
    <citation type="journal article" date="2017" name="Front. Microbiol.">
        <title>Strong Genomic and Phenotypic Heterogeneity in the Aeromonas sobria Species Complex.</title>
        <authorList>
            <person name="Gauthier J."/>
            <person name="Vincent A.T."/>
            <person name="Charette S.J."/>
            <person name="Derome N."/>
        </authorList>
    </citation>
    <scope>NUCLEOTIDE SEQUENCE [LARGE SCALE GENOMIC DNA]</scope>
    <source>
        <strain evidence="3 4">TM18</strain>
    </source>
</reference>
<feature type="transmembrane region" description="Helical" evidence="1">
    <location>
        <begin position="429"/>
        <end position="447"/>
    </location>
</feature>
<evidence type="ECO:0000256" key="1">
    <source>
        <dbReference type="SAM" id="Phobius"/>
    </source>
</evidence>
<dbReference type="RefSeq" id="WP_101324771.1">
    <property type="nucleotide sequence ID" value="NZ_NQMM01000031.1"/>
</dbReference>
<comment type="caution">
    <text evidence="3">The sequence shown here is derived from an EMBL/GenBank/DDBJ whole genome shotgun (WGS) entry which is preliminary data.</text>
</comment>
<name>A0A2N3IY86_AERSO</name>
<keyword evidence="2" id="KW-0732">Signal</keyword>
<feature type="signal peptide" evidence="2">
    <location>
        <begin position="1"/>
        <end position="18"/>
    </location>
</feature>